<organism evidence="3 4">
    <name type="scientific">Anoxynatronum sibiricum</name>
    <dbReference type="NCBI Taxonomy" id="210623"/>
    <lineage>
        <taxon>Bacteria</taxon>
        <taxon>Bacillati</taxon>
        <taxon>Bacillota</taxon>
        <taxon>Clostridia</taxon>
        <taxon>Eubacteriales</taxon>
        <taxon>Clostridiaceae</taxon>
        <taxon>Anoxynatronum</taxon>
    </lineage>
</organism>
<feature type="domain" description="Glycosyl transferase family 1" evidence="1">
    <location>
        <begin position="165"/>
        <end position="298"/>
    </location>
</feature>
<evidence type="ECO:0000313" key="3">
    <source>
        <dbReference type="EMBL" id="MEN1759182.1"/>
    </source>
</evidence>
<dbReference type="InterPro" id="IPR028098">
    <property type="entry name" value="Glyco_trans_4-like_N"/>
</dbReference>
<dbReference type="PANTHER" id="PTHR12526:SF595">
    <property type="entry name" value="BLL5217 PROTEIN"/>
    <property type="match status" value="1"/>
</dbReference>
<evidence type="ECO:0000313" key="4">
    <source>
        <dbReference type="Proteomes" id="UP001407405"/>
    </source>
</evidence>
<evidence type="ECO:0000259" key="1">
    <source>
        <dbReference type="Pfam" id="PF00534"/>
    </source>
</evidence>
<evidence type="ECO:0000259" key="2">
    <source>
        <dbReference type="Pfam" id="PF13439"/>
    </source>
</evidence>
<feature type="domain" description="Glycosyltransferase subfamily 4-like N-terminal" evidence="2">
    <location>
        <begin position="22"/>
        <end position="158"/>
    </location>
</feature>
<comment type="caution">
    <text evidence="3">The sequence shown here is derived from an EMBL/GenBank/DDBJ whole genome shotgun (WGS) entry which is preliminary data.</text>
</comment>
<gene>
    <name evidence="3" type="ORF">AAIG11_01730</name>
</gene>
<name>A0ABU9VQ11_9CLOT</name>
<protein>
    <submittedName>
        <fullName evidence="3">Glycosyltransferase family 4 protein</fullName>
    </submittedName>
</protein>
<accession>A0ABU9VQ11</accession>
<dbReference type="EMBL" id="JBCITM010000001">
    <property type="protein sequence ID" value="MEN1759182.1"/>
    <property type="molecule type" value="Genomic_DNA"/>
</dbReference>
<dbReference type="CDD" id="cd03802">
    <property type="entry name" value="GT4_AviGT4-like"/>
    <property type="match status" value="1"/>
</dbReference>
<proteinExistence type="predicted"/>
<dbReference type="PANTHER" id="PTHR12526">
    <property type="entry name" value="GLYCOSYLTRANSFERASE"/>
    <property type="match status" value="1"/>
</dbReference>
<keyword evidence="4" id="KW-1185">Reference proteome</keyword>
<dbReference type="Pfam" id="PF00534">
    <property type="entry name" value="Glycos_transf_1"/>
    <property type="match status" value="1"/>
</dbReference>
<reference evidence="3 4" key="1">
    <citation type="submission" date="2024-04" db="EMBL/GenBank/DDBJ databases">
        <title>Genome sequencing and metabolic network reconstruction of aminoacids and betaine degradation by Anoxynatronum sibiricum.</title>
        <authorList>
            <person name="Detkova E.N."/>
            <person name="Boltjanskaja Y.V."/>
            <person name="Mardanov A.V."/>
            <person name="Kevbrin V."/>
        </authorList>
    </citation>
    <scope>NUCLEOTIDE SEQUENCE [LARGE SCALE GENOMIC DNA]</scope>
    <source>
        <strain evidence="3 4">Z-7981</strain>
    </source>
</reference>
<dbReference type="RefSeq" id="WP_343184555.1">
    <property type="nucleotide sequence ID" value="NZ_JBCITM010000001.1"/>
</dbReference>
<dbReference type="SUPFAM" id="SSF53756">
    <property type="entry name" value="UDP-Glycosyltransferase/glycogen phosphorylase"/>
    <property type="match status" value="1"/>
</dbReference>
<sequence length="335" mass="38180">MKVAILSPIAWRTPPRHYGPWERVVSLLTEGLVRKKIDVTLFATGDSVTSAELRSVCPKPYEEDKNLDPKVWECLHISEIMEQAHDFDLIHNHFDFLPLSYSGLIKTPMVTTIHGFSSPKILPVFQKYNQRTDYVSISDADRNPALDYIRTVYHGIDLEHFTLKENPGEYLLYFGRIHPDKGTWEAIQVAQKTGMKLVIAGIIQDHEYYSKYVEPYLNQQITYIGSVGPEKRDNVLGHAYALLHPIHFNEPFGLSVVEAMACGTPVIAFGKGSMNEIIEQGINGFIASDVTEMIQQLKNISSIQRNQCRASVTKRFSQEIMVQGYLQVYEEMLNR</sequence>
<dbReference type="Pfam" id="PF13439">
    <property type="entry name" value="Glyco_transf_4"/>
    <property type="match status" value="1"/>
</dbReference>
<dbReference type="Proteomes" id="UP001407405">
    <property type="component" value="Unassembled WGS sequence"/>
</dbReference>
<dbReference type="Gene3D" id="3.40.50.2000">
    <property type="entry name" value="Glycogen Phosphorylase B"/>
    <property type="match status" value="2"/>
</dbReference>
<dbReference type="InterPro" id="IPR001296">
    <property type="entry name" value="Glyco_trans_1"/>
</dbReference>